<evidence type="ECO:0000256" key="4">
    <source>
        <dbReference type="PROSITE-ProRule" id="PRU00433"/>
    </source>
</evidence>
<keyword evidence="5" id="KW-0472">Membrane</keyword>
<feature type="transmembrane region" description="Helical" evidence="5">
    <location>
        <begin position="176"/>
        <end position="197"/>
    </location>
</feature>
<dbReference type="InterPro" id="IPR036909">
    <property type="entry name" value="Cyt_c-like_dom_sf"/>
</dbReference>
<gene>
    <name evidence="7" type="ORF">CYJ10_20485</name>
</gene>
<proteinExistence type="predicted"/>
<accession>A0A2N5C8Z4</accession>
<dbReference type="Pfam" id="PF06181">
    <property type="entry name" value="Urate_ox_N"/>
    <property type="match status" value="1"/>
</dbReference>
<comment type="caution">
    <text evidence="7">The sequence shown here is derived from an EMBL/GenBank/DDBJ whole genome shotgun (WGS) entry which is preliminary data.</text>
</comment>
<organism evidence="7 8">
    <name type="scientific">Cupriavidus pauculus</name>
    <dbReference type="NCBI Taxonomy" id="82633"/>
    <lineage>
        <taxon>Bacteria</taxon>
        <taxon>Pseudomonadati</taxon>
        <taxon>Pseudomonadota</taxon>
        <taxon>Betaproteobacteria</taxon>
        <taxon>Burkholderiales</taxon>
        <taxon>Burkholderiaceae</taxon>
        <taxon>Cupriavidus</taxon>
    </lineage>
</organism>
<evidence type="ECO:0000256" key="5">
    <source>
        <dbReference type="SAM" id="Phobius"/>
    </source>
</evidence>
<feature type="transmembrane region" description="Helical" evidence="5">
    <location>
        <begin position="12"/>
        <end position="33"/>
    </location>
</feature>
<dbReference type="SUPFAM" id="SSF46626">
    <property type="entry name" value="Cytochrome c"/>
    <property type="match status" value="1"/>
</dbReference>
<dbReference type="InterPro" id="IPR009056">
    <property type="entry name" value="Cyt_c-like_dom"/>
</dbReference>
<feature type="transmembrane region" description="Helical" evidence="5">
    <location>
        <begin position="123"/>
        <end position="146"/>
    </location>
</feature>
<reference evidence="7 8" key="1">
    <citation type="submission" date="2017-12" db="EMBL/GenBank/DDBJ databases">
        <title>Genome sequence of the active heterotrophic nitrifier-denitrifier, Cupriavidus pauculus UM1.</title>
        <authorList>
            <person name="Putonti C."/>
            <person name="Castignetti D."/>
        </authorList>
    </citation>
    <scope>NUCLEOTIDE SEQUENCE [LARGE SCALE GENOMIC DNA]</scope>
    <source>
        <strain evidence="7 8">UM1</strain>
    </source>
</reference>
<dbReference type="STRING" id="82633.GCA_000974605_02141"/>
<dbReference type="GO" id="GO:0046872">
    <property type="term" value="F:metal ion binding"/>
    <property type="evidence" value="ECO:0007669"/>
    <property type="project" value="UniProtKB-KW"/>
</dbReference>
<evidence type="ECO:0000256" key="3">
    <source>
        <dbReference type="ARBA" id="ARBA00023004"/>
    </source>
</evidence>
<dbReference type="PROSITE" id="PS51007">
    <property type="entry name" value="CYTC"/>
    <property type="match status" value="1"/>
</dbReference>
<feature type="transmembrane region" description="Helical" evidence="5">
    <location>
        <begin position="254"/>
        <end position="273"/>
    </location>
</feature>
<dbReference type="Proteomes" id="UP000234341">
    <property type="component" value="Unassembled WGS sequence"/>
</dbReference>
<evidence type="ECO:0000259" key="6">
    <source>
        <dbReference type="PROSITE" id="PS51007"/>
    </source>
</evidence>
<keyword evidence="2 4" id="KW-0479">Metal-binding</keyword>
<evidence type="ECO:0000313" key="8">
    <source>
        <dbReference type="Proteomes" id="UP000234341"/>
    </source>
</evidence>
<keyword evidence="1 4" id="KW-0349">Heme</keyword>
<evidence type="ECO:0000313" key="7">
    <source>
        <dbReference type="EMBL" id="PLP98683.1"/>
    </source>
</evidence>
<keyword evidence="5" id="KW-1133">Transmembrane helix</keyword>
<keyword evidence="3 4" id="KW-0408">Iron</keyword>
<dbReference type="GO" id="GO:0009055">
    <property type="term" value="F:electron transfer activity"/>
    <property type="evidence" value="ECO:0007669"/>
    <property type="project" value="InterPro"/>
</dbReference>
<name>A0A2N5C8Z4_9BURK</name>
<keyword evidence="5" id="KW-0812">Transmembrane</keyword>
<dbReference type="RefSeq" id="WP_101683296.1">
    <property type="nucleotide sequence ID" value="NZ_PJRP01000010.1"/>
</dbReference>
<protein>
    <recommendedName>
        <fullName evidence="6">Cytochrome c domain-containing protein</fullName>
    </recommendedName>
</protein>
<feature type="transmembrane region" description="Helical" evidence="5">
    <location>
        <begin position="280"/>
        <end position="299"/>
    </location>
</feature>
<sequence>MEGYILDWANLLLRWLHVITAIAWIGSSFYFVWLDNSLTRPIDTGLKDKGVDGELWAVHGGGFYNPQKYLTAPKSLPENLHWFYWESYSTWMSGFALLVVLYLFNASTFLIDKNVYDMSPGAAVGFAVTYLIVGWVVYDAICRIFGKSDKTVGMLVAVYVAVAAFAACHIFSGRAAFLLTGAMIATIMSANVLFWIIPGQRKVVAALKAGQPVDPIHGKHAKQRSVHNTYFTLPVLFAMLSNHYSMTYAAKNNWLVLIMVMLAGVLIRQFFILKHKGKINFAWPTAGVACLGLVAFMIAPQPQPQPQPQPRPQVAKGADGDAAATAVSFVKVQEIMNTRCVQCHAEQPKMMPTAAKGIKLDSADSIKSHAQLIYQQAVQQKTMPLGNATQITDDERALLGQWFEGGAKTTN</sequence>
<dbReference type="GO" id="GO:0020037">
    <property type="term" value="F:heme binding"/>
    <property type="evidence" value="ECO:0007669"/>
    <property type="project" value="InterPro"/>
</dbReference>
<dbReference type="OrthoDB" id="9787495at2"/>
<feature type="transmembrane region" description="Helical" evidence="5">
    <location>
        <begin position="91"/>
        <end position="111"/>
    </location>
</feature>
<feature type="domain" description="Cytochrome c" evidence="6">
    <location>
        <begin position="320"/>
        <end position="407"/>
    </location>
</feature>
<dbReference type="InterPro" id="IPR010389">
    <property type="entry name" value="Urate_ox_N"/>
</dbReference>
<evidence type="ECO:0000256" key="2">
    <source>
        <dbReference type="ARBA" id="ARBA00022723"/>
    </source>
</evidence>
<feature type="transmembrane region" description="Helical" evidence="5">
    <location>
        <begin position="152"/>
        <end position="171"/>
    </location>
</feature>
<dbReference type="AlphaFoldDB" id="A0A2N5C8Z4"/>
<dbReference type="EMBL" id="PJRP01000010">
    <property type="protein sequence ID" value="PLP98683.1"/>
    <property type="molecule type" value="Genomic_DNA"/>
</dbReference>
<evidence type="ECO:0000256" key="1">
    <source>
        <dbReference type="ARBA" id="ARBA00022617"/>
    </source>
</evidence>